<dbReference type="RefSeq" id="WP_118033106.1">
    <property type="nucleotide sequence ID" value="NZ_QSON01000003.1"/>
</dbReference>
<evidence type="ECO:0000313" key="2">
    <source>
        <dbReference type="Proteomes" id="UP000263014"/>
    </source>
</evidence>
<reference evidence="1 2" key="1">
    <citation type="submission" date="2018-08" db="EMBL/GenBank/DDBJ databases">
        <title>A genome reference for cultivated species of the human gut microbiota.</title>
        <authorList>
            <person name="Zou Y."/>
            <person name="Xue W."/>
            <person name="Luo G."/>
        </authorList>
    </citation>
    <scope>NUCLEOTIDE SEQUENCE [LARGE SCALE GENOMIC DNA]</scope>
    <source>
        <strain evidence="1 2">TM09-12</strain>
    </source>
</reference>
<accession>A0A374PA67</accession>
<sequence length="82" mass="9785">MRKKEMELIAARAARLAVCTTDDGIELDMTFEEYYQEYMDQLRNNDYQCLRMWIGWQIEEGSREAVEIMKMLIRSELQRAVG</sequence>
<gene>
    <name evidence="1" type="ORF">DXD79_07390</name>
</gene>
<name>A0A374PA67_9FIRM</name>
<evidence type="ECO:0000313" key="1">
    <source>
        <dbReference type="EMBL" id="RGJ05843.1"/>
    </source>
</evidence>
<comment type="caution">
    <text evidence="1">The sequence shown here is derived from an EMBL/GenBank/DDBJ whole genome shotgun (WGS) entry which is preliminary data.</text>
</comment>
<protein>
    <submittedName>
        <fullName evidence="1">Uncharacterized protein</fullName>
    </submittedName>
</protein>
<proteinExistence type="predicted"/>
<dbReference type="Proteomes" id="UP000263014">
    <property type="component" value="Unassembled WGS sequence"/>
</dbReference>
<organism evidence="1 2">
    <name type="scientific">Hungatella hathewayi</name>
    <dbReference type="NCBI Taxonomy" id="154046"/>
    <lineage>
        <taxon>Bacteria</taxon>
        <taxon>Bacillati</taxon>
        <taxon>Bacillota</taxon>
        <taxon>Clostridia</taxon>
        <taxon>Lachnospirales</taxon>
        <taxon>Lachnospiraceae</taxon>
        <taxon>Hungatella</taxon>
    </lineage>
</organism>
<dbReference type="EMBL" id="QSON01000003">
    <property type="protein sequence ID" value="RGJ05843.1"/>
    <property type="molecule type" value="Genomic_DNA"/>
</dbReference>
<dbReference type="AlphaFoldDB" id="A0A374PA67"/>